<accession>A0A7J9MTY0</accession>
<proteinExistence type="predicted"/>
<organism evidence="2 3">
    <name type="scientific">Gossypium schwendimanii</name>
    <name type="common">Cotton</name>
    <dbReference type="NCBI Taxonomy" id="34291"/>
    <lineage>
        <taxon>Eukaryota</taxon>
        <taxon>Viridiplantae</taxon>
        <taxon>Streptophyta</taxon>
        <taxon>Embryophyta</taxon>
        <taxon>Tracheophyta</taxon>
        <taxon>Spermatophyta</taxon>
        <taxon>Magnoliopsida</taxon>
        <taxon>eudicotyledons</taxon>
        <taxon>Gunneridae</taxon>
        <taxon>Pentapetalae</taxon>
        <taxon>rosids</taxon>
        <taxon>malvids</taxon>
        <taxon>Malvales</taxon>
        <taxon>Malvaceae</taxon>
        <taxon>Malvoideae</taxon>
        <taxon>Gossypium</taxon>
    </lineage>
</organism>
<dbReference type="Proteomes" id="UP000593576">
    <property type="component" value="Unassembled WGS sequence"/>
</dbReference>
<keyword evidence="3" id="KW-1185">Reference proteome</keyword>
<dbReference type="AlphaFoldDB" id="A0A7J9MTY0"/>
<name>A0A7J9MTY0_GOSSC</name>
<reference evidence="2 3" key="1">
    <citation type="journal article" date="2019" name="Genome Biol. Evol.">
        <title>Insights into the evolution of the New World diploid cottons (Gossypium, subgenus Houzingenia) based on genome sequencing.</title>
        <authorList>
            <person name="Grover C.E."/>
            <person name="Arick M.A. 2nd"/>
            <person name="Thrash A."/>
            <person name="Conover J.L."/>
            <person name="Sanders W.S."/>
            <person name="Peterson D.G."/>
            <person name="Frelichowski J.E."/>
            <person name="Scheffler J.A."/>
            <person name="Scheffler B.E."/>
            <person name="Wendel J.F."/>
        </authorList>
    </citation>
    <scope>NUCLEOTIDE SEQUENCE [LARGE SCALE GENOMIC DNA]</scope>
    <source>
        <strain evidence="2">1</strain>
        <tissue evidence="2">Leaf</tissue>
    </source>
</reference>
<evidence type="ECO:0000256" key="1">
    <source>
        <dbReference type="SAM" id="MobiDB-lite"/>
    </source>
</evidence>
<sequence length="111" mass="12784">MDERSIEEQDHLERSTKKMKATDLFSTSPSRSYQESLLKPPICKDLFQGVILVEEDDDDSDSNTKKFSDEFTRKLVGRPIKLDSNTTYTTRGKFARICIEIDLSKPFDSID</sequence>
<evidence type="ECO:0000313" key="3">
    <source>
        <dbReference type="Proteomes" id="UP000593576"/>
    </source>
</evidence>
<dbReference type="EMBL" id="JABFAF010000013">
    <property type="protein sequence ID" value="MBA0874327.1"/>
    <property type="molecule type" value="Genomic_DNA"/>
</dbReference>
<feature type="region of interest" description="Disordered" evidence="1">
    <location>
        <begin position="1"/>
        <end position="32"/>
    </location>
</feature>
<protein>
    <submittedName>
        <fullName evidence="2">Uncharacterized protein</fullName>
    </submittedName>
</protein>
<gene>
    <name evidence="2" type="ORF">Goshw_015236</name>
</gene>
<evidence type="ECO:0000313" key="2">
    <source>
        <dbReference type="EMBL" id="MBA0874327.1"/>
    </source>
</evidence>
<feature type="compositionally biased region" description="Basic and acidic residues" evidence="1">
    <location>
        <begin position="1"/>
        <end position="16"/>
    </location>
</feature>
<comment type="caution">
    <text evidence="2">The sequence shown here is derived from an EMBL/GenBank/DDBJ whole genome shotgun (WGS) entry which is preliminary data.</text>
</comment>
<dbReference type="OrthoDB" id="1926761at2759"/>